<accession>A0A2A9MEA9</accession>
<feature type="region of interest" description="Disordered" evidence="1">
    <location>
        <begin position="1"/>
        <end position="339"/>
    </location>
</feature>
<sequence length="357" mass="40340">MKPNSGGEGRGGRKPRDGQKGPVRQRQDASEGGKKRKKRVWVNLRDKSQRWKKFKKIQDVKASAALWRMRRREEPEVSSAERDSGAKRAAASHAEEDPDAFLQRLLDPLHATRKKPEAAVADCVAGESRREHRVKGDGKNAKRKHGPDSETPAERLKSARAAKEDDSDAGGLEVESESDVGGRCRRKRRGGPGRQTEEDRERAKRQKLMEPASEPSGDEQDEDDDEDEEGVEEREGAEDEEKEEGAQTEPAEDVGKKETGKSRARQNSSAAPSGSAVFYPFKKAMEEAARRKAEHEVRRRKQEEERARREEERKVAEARRRKERKKLQARTERGQPVMGNVMQVLLGKIKRREGISS</sequence>
<feature type="compositionally biased region" description="Basic and acidic residues" evidence="1">
    <location>
        <begin position="127"/>
        <end position="164"/>
    </location>
</feature>
<feature type="compositionally biased region" description="Acidic residues" evidence="1">
    <location>
        <begin position="216"/>
        <end position="243"/>
    </location>
</feature>
<comment type="caution">
    <text evidence="2">The sequence shown here is derived from an EMBL/GenBank/DDBJ whole genome shotgun (WGS) entry which is preliminary data.</text>
</comment>
<dbReference type="InterPro" id="IPR013730">
    <property type="entry name" value="Fyv7/TAP26"/>
</dbReference>
<dbReference type="AlphaFoldDB" id="A0A2A9MEA9"/>
<proteinExistence type="predicted"/>
<dbReference type="RefSeq" id="XP_029220334.1">
    <property type="nucleotide sequence ID" value="XM_029362968.1"/>
</dbReference>
<dbReference type="VEuPathDB" id="ToxoDB:BESB_045170"/>
<name>A0A2A9MEA9_BESBE</name>
<organism evidence="2 3">
    <name type="scientific">Besnoitia besnoiti</name>
    <name type="common">Apicomplexan protozoan</name>
    <dbReference type="NCBI Taxonomy" id="94643"/>
    <lineage>
        <taxon>Eukaryota</taxon>
        <taxon>Sar</taxon>
        <taxon>Alveolata</taxon>
        <taxon>Apicomplexa</taxon>
        <taxon>Conoidasida</taxon>
        <taxon>Coccidia</taxon>
        <taxon>Eucoccidiorida</taxon>
        <taxon>Eimeriorina</taxon>
        <taxon>Sarcocystidae</taxon>
        <taxon>Besnoitia</taxon>
    </lineage>
</organism>
<dbReference type="Proteomes" id="UP000224006">
    <property type="component" value="Chromosome III"/>
</dbReference>
<feature type="compositionally biased region" description="Basic and acidic residues" evidence="1">
    <location>
        <begin position="71"/>
        <end position="86"/>
    </location>
</feature>
<dbReference type="OrthoDB" id="2135053at2759"/>
<evidence type="ECO:0000256" key="1">
    <source>
        <dbReference type="SAM" id="MobiDB-lite"/>
    </source>
</evidence>
<dbReference type="Pfam" id="PF08524">
    <property type="entry name" value="rRNA_processing"/>
    <property type="match status" value="1"/>
</dbReference>
<reference evidence="2 3" key="1">
    <citation type="submission" date="2017-09" db="EMBL/GenBank/DDBJ databases">
        <title>Genome sequencing of Besnoitia besnoiti strain Bb-Ger1.</title>
        <authorList>
            <person name="Schares G."/>
            <person name="Venepally P."/>
            <person name="Lorenzi H.A."/>
        </authorList>
    </citation>
    <scope>NUCLEOTIDE SEQUENCE [LARGE SCALE GENOMIC DNA]</scope>
    <source>
        <strain evidence="2 3">Bb-Ger1</strain>
    </source>
</reference>
<dbReference type="EMBL" id="NWUJ01000003">
    <property type="protein sequence ID" value="PFH36325.1"/>
    <property type="molecule type" value="Genomic_DNA"/>
</dbReference>
<dbReference type="KEGG" id="bbes:BESB_045170"/>
<evidence type="ECO:0000313" key="3">
    <source>
        <dbReference type="Proteomes" id="UP000224006"/>
    </source>
</evidence>
<dbReference type="STRING" id="94643.A0A2A9MEA9"/>
<dbReference type="GeneID" id="40309447"/>
<evidence type="ECO:0000313" key="2">
    <source>
        <dbReference type="EMBL" id="PFH36325.1"/>
    </source>
</evidence>
<evidence type="ECO:0008006" key="4">
    <source>
        <dbReference type="Google" id="ProtNLM"/>
    </source>
</evidence>
<protein>
    <recommendedName>
        <fullName evidence="4">rRNA processing protein</fullName>
    </recommendedName>
</protein>
<feature type="compositionally biased region" description="Basic and acidic residues" evidence="1">
    <location>
        <begin position="10"/>
        <end position="33"/>
    </location>
</feature>
<gene>
    <name evidence="2" type="ORF">BESB_045170</name>
</gene>
<keyword evidence="3" id="KW-1185">Reference proteome</keyword>
<feature type="compositionally biased region" description="Basic and acidic residues" evidence="1">
    <location>
        <begin position="283"/>
        <end position="320"/>
    </location>
</feature>